<protein>
    <submittedName>
        <fullName evidence="1">Unannotated protein</fullName>
    </submittedName>
</protein>
<accession>A0A6J6I189</accession>
<dbReference type="AlphaFoldDB" id="A0A6J6I189"/>
<name>A0A6J6I189_9ZZZZ</name>
<organism evidence="1">
    <name type="scientific">freshwater metagenome</name>
    <dbReference type="NCBI Taxonomy" id="449393"/>
    <lineage>
        <taxon>unclassified sequences</taxon>
        <taxon>metagenomes</taxon>
        <taxon>ecological metagenomes</taxon>
    </lineage>
</organism>
<dbReference type="AntiFam" id="ANF00095">
    <property type="entry name" value="Shadow ORF (opposite ABC transporters)"/>
</dbReference>
<dbReference type="EMBL" id="CAEZVF010000057">
    <property type="protein sequence ID" value="CAB4620141.1"/>
    <property type="molecule type" value="Genomic_DNA"/>
</dbReference>
<sequence length="69" mass="7674">MCDVNKGRTNVDLNALKLNLHLTAKLEVQCTQRFVEKQHVRLINERSCHGDALLLTTGELGGLSSSQVR</sequence>
<dbReference type="AntiFam" id="ANF00142">
    <property type="entry name" value="Shadow ORF (opposite yadG)"/>
</dbReference>
<evidence type="ECO:0000313" key="1">
    <source>
        <dbReference type="EMBL" id="CAB4620141.1"/>
    </source>
</evidence>
<reference evidence="1" key="1">
    <citation type="submission" date="2020-05" db="EMBL/GenBank/DDBJ databases">
        <authorList>
            <person name="Chiriac C."/>
            <person name="Salcher M."/>
            <person name="Ghai R."/>
            <person name="Kavagutti S V."/>
        </authorList>
    </citation>
    <scope>NUCLEOTIDE SEQUENCE</scope>
</reference>
<gene>
    <name evidence="1" type="ORF">UFOPK1939_00502</name>
</gene>
<proteinExistence type="predicted"/>